<dbReference type="PRINTS" id="PR00111">
    <property type="entry name" value="ABHYDROLASE"/>
</dbReference>
<evidence type="ECO:0000313" key="5">
    <source>
        <dbReference type="Proteomes" id="UP000259400"/>
    </source>
</evidence>
<dbReference type="PANTHER" id="PTHR43798">
    <property type="entry name" value="MONOACYLGLYCEROL LIPASE"/>
    <property type="match status" value="1"/>
</dbReference>
<keyword evidence="2" id="KW-0378">Hydrolase</keyword>
<dbReference type="Proteomes" id="UP000257712">
    <property type="component" value="Unassembled WGS sequence"/>
</dbReference>
<evidence type="ECO:0000259" key="1">
    <source>
        <dbReference type="Pfam" id="PF12697"/>
    </source>
</evidence>
<feature type="domain" description="AB hydrolase-1" evidence="1">
    <location>
        <begin position="25"/>
        <end position="243"/>
    </location>
</feature>
<dbReference type="GO" id="GO:0046464">
    <property type="term" value="P:acylglycerol catabolic process"/>
    <property type="evidence" value="ECO:0007669"/>
    <property type="project" value="TreeGrafter"/>
</dbReference>
<dbReference type="InterPro" id="IPR029058">
    <property type="entry name" value="AB_hydrolase_fold"/>
</dbReference>
<dbReference type="InterPro" id="IPR050266">
    <property type="entry name" value="AB_hydrolase_sf"/>
</dbReference>
<dbReference type="EMBL" id="UJZG01000001">
    <property type="protein sequence ID" value="SXD86131.1"/>
    <property type="molecule type" value="Genomic_DNA"/>
</dbReference>
<dbReference type="EMBL" id="UJYZ02000001">
    <property type="protein sequence ID" value="VVJ33225.1"/>
    <property type="molecule type" value="Genomic_DNA"/>
</dbReference>
<dbReference type="RefSeq" id="WP_025714527.1">
    <property type="nucleotide sequence ID" value="NZ_CAAHGB010000003.1"/>
</dbReference>
<organism evidence="2 4">
    <name type="scientific">Klebsiella quasivariicola</name>
    <dbReference type="NCBI Taxonomy" id="2026240"/>
    <lineage>
        <taxon>Bacteria</taxon>
        <taxon>Pseudomonadati</taxon>
        <taxon>Pseudomonadota</taxon>
        <taxon>Gammaproteobacteria</taxon>
        <taxon>Enterobacterales</taxon>
        <taxon>Enterobacteriaceae</taxon>
        <taxon>Klebsiella/Raoultella group</taxon>
        <taxon>Klebsiella</taxon>
        <taxon>Klebsiella pneumoniae complex</taxon>
    </lineage>
</organism>
<dbReference type="Pfam" id="PF12697">
    <property type="entry name" value="Abhydrolase_6"/>
    <property type="match status" value="1"/>
</dbReference>
<protein>
    <submittedName>
        <fullName evidence="3">2-hydroxymuconic semialdehyde hydrolase</fullName>
    </submittedName>
    <submittedName>
        <fullName evidence="2">Hydrolase alpha/beta fold family</fullName>
        <ecNumber evidence="2 3">3.1.1.-</ecNumber>
    </submittedName>
</protein>
<dbReference type="PANTHER" id="PTHR43798:SF33">
    <property type="entry name" value="HYDROLASE, PUTATIVE (AFU_ORTHOLOGUE AFUA_2G14860)-RELATED"/>
    <property type="match status" value="1"/>
</dbReference>
<dbReference type="GO" id="GO:0016020">
    <property type="term" value="C:membrane"/>
    <property type="evidence" value="ECO:0007669"/>
    <property type="project" value="TreeGrafter"/>
</dbReference>
<evidence type="ECO:0000313" key="2">
    <source>
        <dbReference type="EMBL" id="SXD86131.1"/>
    </source>
</evidence>
<evidence type="ECO:0000313" key="3">
    <source>
        <dbReference type="EMBL" id="VVJ33225.1"/>
    </source>
</evidence>
<accession>A0A223UIL3</accession>
<dbReference type="GO" id="GO:0047372">
    <property type="term" value="F:monoacylglycerol lipase activity"/>
    <property type="evidence" value="ECO:0007669"/>
    <property type="project" value="TreeGrafter"/>
</dbReference>
<sequence length="249" mass="26865">MNGFFSSAAGATLRWFDLPGEGLPVVFIHGLGCASSYDYPRVVSDPALGGRRKILIDLPGFGYSDKPQGFSYNIHDQAVVVEQLLSHLRLQRFALFGHSMGGSVAIEAAGLLGERVTTLLVSEPNLFAGGGEYSRRIAAQSEAAFIAEGYARLLAEERSPWAGCLQNSAPWAVWRAASSLIRGSDTPWFTQLCRLRCQKRLIVGELSLPYADIDLMQAQGIPVGIVPHAGHSMAWENPEGLAQLIASHG</sequence>
<keyword evidence="5" id="KW-1185">Reference proteome</keyword>
<proteinExistence type="predicted"/>
<dbReference type="InterPro" id="IPR000073">
    <property type="entry name" value="AB_hydrolase_1"/>
</dbReference>
<dbReference type="Gene3D" id="3.40.50.1820">
    <property type="entry name" value="alpha/beta hydrolase"/>
    <property type="match status" value="1"/>
</dbReference>
<reference evidence="2 4" key="1">
    <citation type="submission" date="2018-08" db="EMBL/GenBank/DDBJ databases">
        <authorList>
            <consortium name="Pathogen Informatics"/>
        </authorList>
    </citation>
    <scope>NUCLEOTIDE SEQUENCE [LARGE SCALE GENOMIC DNA]</scope>
    <source>
        <strain evidence="3 5">EuSCAPE_IL010</strain>
        <strain evidence="2 4">EuSCAPE_IT371</strain>
    </source>
</reference>
<comment type="caution">
    <text evidence="2">The sequence shown here is derived from an EMBL/GenBank/DDBJ whole genome shotgun (WGS) entry which is preliminary data.</text>
</comment>
<dbReference type="SUPFAM" id="SSF53474">
    <property type="entry name" value="alpha/beta-Hydrolases"/>
    <property type="match status" value="1"/>
</dbReference>
<evidence type="ECO:0000313" key="4">
    <source>
        <dbReference type="Proteomes" id="UP000257712"/>
    </source>
</evidence>
<dbReference type="AlphaFoldDB" id="A0A223UIL3"/>
<dbReference type="KEGG" id="kqv:B8P98_12895"/>
<gene>
    <name evidence="2" type="primary">xylF_1</name>
    <name evidence="3" type="ORF">SAMEA3538468_00156</name>
    <name evidence="2" type="ORF">SAMEA3538780_00073</name>
</gene>
<name>A0A223UIL3_9ENTR</name>
<dbReference type="EC" id="3.1.1.-" evidence="2 3"/>
<dbReference type="Proteomes" id="UP000259400">
    <property type="component" value="Unassembled WGS sequence"/>
</dbReference>
<dbReference type="GeneID" id="69755693"/>